<reference evidence="2" key="2">
    <citation type="submission" date="2024-04" db="EMBL/GenBank/DDBJ databases">
        <authorList>
            <person name="Chen Y."/>
            <person name="Shah S."/>
            <person name="Dougan E. K."/>
            <person name="Thang M."/>
            <person name="Chan C."/>
        </authorList>
    </citation>
    <scope>NUCLEOTIDE SEQUENCE [LARGE SCALE GENOMIC DNA]</scope>
</reference>
<dbReference type="EMBL" id="CAMXCT030000621">
    <property type="protein sequence ID" value="CAL4768581.1"/>
    <property type="molecule type" value="Genomic_DNA"/>
</dbReference>
<sequence>MLYRSRGRAFLAGYAGATLLTSWCGLLFSGPSYAFSRANAKTAVFAEGLGADLGEKAEGLAANLQSEDQRREWLQLLETGKEDWEDVKLVLGLLWQKAGKEGRDGGPLGYPMALARLIEGVYEGSDGDEILVADIDARLTQVPDGDPAGDPDLWKRSVALSCFKELSFVKRGL</sequence>
<protein>
    <submittedName>
        <fullName evidence="3">Aspartyl/asparaginyl beta-hydroxylase</fullName>
    </submittedName>
</protein>
<organism evidence="1">
    <name type="scientific">Cladocopium goreaui</name>
    <dbReference type="NCBI Taxonomy" id="2562237"/>
    <lineage>
        <taxon>Eukaryota</taxon>
        <taxon>Sar</taxon>
        <taxon>Alveolata</taxon>
        <taxon>Dinophyceae</taxon>
        <taxon>Suessiales</taxon>
        <taxon>Symbiodiniaceae</taxon>
        <taxon>Cladocopium</taxon>
    </lineage>
</organism>
<dbReference type="AlphaFoldDB" id="A0A9P1BXH0"/>
<accession>A0A9P1BXH0</accession>
<evidence type="ECO:0000313" key="3">
    <source>
        <dbReference type="EMBL" id="CAL4768581.1"/>
    </source>
</evidence>
<evidence type="ECO:0000313" key="4">
    <source>
        <dbReference type="Proteomes" id="UP001152797"/>
    </source>
</evidence>
<dbReference type="OrthoDB" id="442588at2759"/>
<dbReference type="EMBL" id="CAMXCT020000621">
    <property type="protein sequence ID" value="CAL1134644.1"/>
    <property type="molecule type" value="Genomic_DNA"/>
</dbReference>
<proteinExistence type="predicted"/>
<comment type="caution">
    <text evidence="1">The sequence shown here is derived from an EMBL/GenBank/DDBJ whole genome shotgun (WGS) entry which is preliminary data.</text>
</comment>
<evidence type="ECO:0000313" key="1">
    <source>
        <dbReference type="EMBL" id="CAI3981269.1"/>
    </source>
</evidence>
<dbReference type="EMBL" id="CAMXCT010000621">
    <property type="protein sequence ID" value="CAI3981269.1"/>
    <property type="molecule type" value="Genomic_DNA"/>
</dbReference>
<dbReference type="Proteomes" id="UP001152797">
    <property type="component" value="Unassembled WGS sequence"/>
</dbReference>
<name>A0A9P1BXH0_9DINO</name>
<evidence type="ECO:0000313" key="2">
    <source>
        <dbReference type="EMBL" id="CAL1134644.1"/>
    </source>
</evidence>
<gene>
    <name evidence="1" type="ORF">C1SCF055_LOCUS9075</name>
</gene>
<keyword evidence="4" id="KW-1185">Reference proteome</keyword>
<reference evidence="1" key="1">
    <citation type="submission" date="2022-10" db="EMBL/GenBank/DDBJ databases">
        <authorList>
            <person name="Chen Y."/>
            <person name="Dougan E. K."/>
            <person name="Chan C."/>
            <person name="Rhodes N."/>
            <person name="Thang M."/>
        </authorList>
    </citation>
    <scope>NUCLEOTIDE SEQUENCE</scope>
</reference>